<dbReference type="AlphaFoldDB" id="A0A4Y2GAF1"/>
<dbReference type="InterPro" id="IPR011333">
    <property type="entry name" value="SKP1/BTB/POZ_sf"/>
</dbReference>
<keyword evidence="3" id="KW-1185">Reference proteome</keyword>
<dbReference type="InterPro" id="IPR000210">
    <property type="entry name" value="BTB/POZ_dom"/>
</dbReference>
<gene>
    <name evidence="2" type="primary">Tdpoz4_39</name>
    <name evidence="2" type="ORF">AVEN_186682_1</name>
</gene>
<evidence type="ECO:0000313" key="3">
    <source>
        <dbReference type="Proteomes" id="UP000499080"/>
    </source>
</evidence>
<dbReference type="EMBL" id="BGPR01001263">
    <property type="protein sequence ID" value="GBM49578.1"/>
    <property type="molecule type" value="Genomic_DNA"/>
</dbReference>
<accession>A0A4Y2GAF1</accession>
<dbReference type="Gene3D" id="1.25.40.420">
    <property type="match status" value="1"/>
</dbReference>
<dbReference type="Gene3D" id="2.60.210.10">
    <property type="entry name" value="Apoptosis, Tumor Necrosis Factor Receptor Associated Protein 2, Chain A"/>
    <property type="match status" value="1"/>
</dbReference>
<dbReference type="PROSITE" id="PS50097">
    <property type="entry name" value="BTB"/>
    <property type="match status" value="1"/>
</dbReference>
<protein>
    <submittedName>
        <fullName evidence="2">TD and POZ domain-containing protein 4</fullName>
    </submittedName>
</protein>
<proteinExistence type="predicted"/>
<dbReference type="CDD" id="cd18186">
    <property type="entry name" value="BTB_POZ_ZBTB_KLHL-like"/>
    <property type="match status" value="1"/>
</dbReference>
<name>A0A4Y2GAF1_ARAVE</name>
<evidence type="ECO:0000313" key="2">
    <source>
        <dbReference type="EMBL" id="GBM49578.1"/>
    </source>
</evidence>
<reference evidence="2 3" key="1">
    <citation type="journal article" date="2019" name="Sci. Rep.">
        <title>Orb-weaving spider Araneus ventricosus genome elucidates the spidroin gene catalogue.</title>
        <authorList>
            <person name="Kono N."/>
            <person name="Nakamura H."/>
            <person name="Ohtoshi R."/>
            <person name="Moran D.A.P."/>
            <person name="Shinohara A."/>
            <person name="Yoshida Y."/>
            <person name="Fujiwara M."/>
            <person name="Mori M."/>
            <person name="Tomita M."/>
            <person name="Arakawa K."/>
        </authorList>
    </citation>
    <scope>NUCLEOTIDE SEQUENCE [LARGE SCALE GENOMIC DNA]</scope>
</reference>
<comment type="caution">
    <text evidence="2">The sequence shown here is derived from an EMBL/GenBank/DDBJ whole genome shotgun (WGS) entry which is preliminary data.</text>
</comment>
<dbReference type="SMART" id="SM00225">
    <property type="entry name" value="BTB"/>
    <property type="match status" value="1"/>
</dbReference>
<dbReference type="InterPro" id="IPR008974">
    <property type="entry name" value="TRAF-like"/>
</dbReference>
<dbReference type="Pfam" id="PF00651">
    <property type="entry name" value="BTB"/>
    <property type="match status" value="1"/>
</dbReference>
<dbReference type="SUPFAM" id="SSF54695">
    <property type="entry name" value="POZ domain"/>
    <property type="match status" value="1"/>
</dbReference>
<dbReference type="Proteomes" id="UP000499080">
    <property type="component" value="Unassembled WGS sequence"/>
</dbReference>
<organism evidence="2 3">
    <name type="scientific">Araneus ventricosus</name>
    <name type="common">Orbweaver spider</name>
    <name type="synonym">Epeira ventricosa</name>
    <dbReference type="NCBI Taxonomy" id="182803"/>
    <lineage>
        <taxon>Eukaryota</taxon>
        <taxon>Metazoa</taxon>
        <taxon>Ecdysozoa</taxon>
        <taxon>Arthropoda</taxon>
        <taxon>Chelicerata</taxon>
        <taxon>Arachnida</taxon>
        <taxon>Araneae</taxon>
        <taxon>Araneomorphae</taxon>
        <taxon>Entelegynae</taxon>
        <taxon>Araneoidea</taxon>
        <taxon>Araneidae</taxon>
        <taxon>Araneus</taxon>
    </lineage>
</organism>
<evidence type="ECO:0000259" key="1">
    <source>
        <dbReference type="PROSITE" id="PS50097"/>
    </source>
</evidence>
<dbReference type="SUPFAM" id="SSF49599">
    <property type="entry name" value="TRAF domain-like"/>
    <property type="match status" value="1"/>
</dbReference>
<dbReference type="Gene3D" id="3.30.710.10">
    <property type="entry name" value="Potassium Channel Kv1.1, Chain A"/>
    <property type="match status" value="1"/>
</dbReference>
<dbReference type="PANTHER" id="PTHR24413">
    <property type="entry name" value="SPECKLE-TYPE POZ PROTEIN"/>
    <property type="match status" value="1"/>
</dbReference>
<dbReference type="OrthoDB" id="6435602at2759"/>
<feature type="domain" description="BTB" evidence="1">
    <location>
        <begin position="331"/>
        <end position="398"/>
    </location>
</feature>
<sequence length="494" mass="57327">MSSQDKRKCFTFTWTIENISYYWYTTRKVVRSPTFVINALQKSKYKLGFHPSRIMEDNWIYLFLEAQGNSSFVRIDCEFAFLSKDGSAHHSTKWKNRSRKFNGVTVSKDVFVANKLPEDKLRARCRIWKSDGEMTEDVQCFARTRICIERVSFSWNIQNFSNLHAEEKCTYQMKSMLDNEVLMTFSLLLKNPYTGEDSINIQLVSESNKIKYCVFHLMPLNGLGSASKGKRNEFSFSEDKKPKLFTLHFSKNDLIAIKDLCLPNDVLSFRCECTFSTGAISEEIESIRYGCDNFLTSEQDNQCLDKENRLSVSKRILIEDLESLLNENILSDIKLKTNAETYLAHKNILSARSPVFKAMFSDNMKEKFNECVDIEDLDSDTVHRMLQYVYTAETKDLQLDNTFKLYQAANKYEILALRDECSDYLKSNLCSKNVCKVLVLADVHQDVNLKTSVQDFIFNHDVVNSAEWKQLMKTHPKLTADTMCLQLQRKSLSM</sequence>